<accession>A0ABV8KX07</accession>
<dbReference type="EMBL" id="JBHSBN010000049">
    <property type="protein sequence ID" value="MFC4110648.1"/>
    <property type="molecule type" value="Genomic_DNA"/>
</dbReference>
<feature type="compositionally biased region" description="Low complexity" evidence="1">
    <location>
        <begin position="10"/>
        <end position="20"/>
    </location>
</feature>
<feature type="region of interest" description="Disordered" evidence="1">
    <location>
        <begin position="96"/>
        <end position="165"/>
    </location>
</feature>
<comment type="caution">
    <text evidence="2">The sequence shown here is derived from an EMBL/GenBank/DDBJ whole genome shotgun (WGS) entry which is preliminary data.</text>
</comment>
<dbReference type="Proteomes" id="UP001595868">
    <property type="component" value="Unassembled WGS sequence"/>
</dbReference>
<sequence length="165" mass="18003">MLMRVSRVISSSLATSSQASRKASRKPASPEMTSELRDSRLPQRLYPGYWDNLARCCGTAGVGKLLLDRFQAAADPALLTWANMLAADVLARTAPTPSGVTWSNTQHTRTPPDLQPAPGFMQGTRRDRRLPRPARRTRHSARPALAVTRPRRPPCPADGGAPARP</sequence>
<reference evidence="3" key="1">
    <citation type="journal article" date="2019" name="Int. J. Syst. Evol. Microbiol.">
        <title>The Global Catalogue of Microorganisms (GCM) 10K type strain sequencing project: providing services to taxonomists for standard genome sequencing and annotation.</title>
        <authorList>
            <consortium name="The Broad Institute Genomics Platform"/>
            <consortium name="The Broad Institute Genome Sequencing Center for Infectious Disease"/>
            <person name="Wu L."/>
            <person name="Ma J."/>
        </authorList>
    </citation>
    <scope>NUCLEOTIDE SEQUENCE [LARGE SCALE GENOMIC DNA]</scope>
    <source>
        <strain evidence="3">2902at01</strain>
    </source>
</reference>
<dbReference type="InterPro" id="IPR012341">
    <property type="entry name" value="6hp_glycosidase-like_sf"/>
</dbReference>
<feature type="compositionally biased region" description="Polar residues" evidence="1">
    <location>
        <begin position="96"/>
        <end position="109"/>
    </location>
</feature>
<dbReference type="RefSeq" id="WP_377553246.1">
    <property type="nucleotide sequence ID" value="NZ_JBHSBN010000049.1"/>
</dbReference>
<feature type="compositionally biased region" description="Basic residues" evidence="1">
    <location>
        <begin position="126"/>
        <end position="141"/>
    </location>
</feature>
<evidence type="ECO:0000313" key="2">
    <source>
        <dbReference type="EMBL" id="MFC4110648.1"/>
    </source>
</evidence>
<proteinExistence type="predicted"/>
<evidence type="ECO:0000256" key="1">
    <source>
        <dbReference type="SAM" id="MobiDB-lite"/>
    </source>
</evidence>
<dbReference type="Gene3D" id="1.50.10.10">
    <property type="match status" value="1"/>
</dbReference>
<gene>
    <name evidence="2" type="ORF">ACFOX0_32640</name>
</gene>
<feature type="region of interest" description="Disordered" evidence="1">
    <location>
        <begin position="1"/>
        <end position="38"/>
    </location>
</feature>
<name>A0ABV8KX07_9ACTN</name>
<organism evidence="2 3">
    <name type="scientific">Micromonospora zhanjiangensis</name>
    <dbReference type="NCBI Taxonomy" id="1522057"/>
    <lineage>
        <taxon>Bacteria</taxon>
        <taxon>Bacillati</taxon>
        <taxon>Actinomycetota</taxon>
        <taxon>Actinomycetes</taxon>
        <taxon>Micromonosporales</taxon>
        <taxon>Micromonosporaceae</taxon>
        <taxon>Micromonospora</taxon>
    </lineage>
</organism>
<evidence type="ECO:0000313" key="3">
    <source>
        <dbReference type="Proteomes" id="UP001595868"/>
    </source>
</evidence>
<keyword evidence="3" id="KW-1185">Reference proteome</keyword>
<protein>
    <submittedName>
        <fullName evidence="2">Uncharacterized protein</fullName>
    </submittedName>
</protein>